<reference evidence="10" key="1">
    <citation type="journal article" date="2020" name="Stud. Mycol.">
        <title>101 Dothideomycetes genomes: a test case for predicting lifestyles and emergence of pathogens.</title>
        <authorList>
            <person name="Haridas S."/>
            <person name="Albert R."/>
            <person name="Binder M."/>
            <person name="Bloem J."/>
            <person name="Labutti K."/>
            <person name="Salamov A."/>
            <person name="Andreopoulos B."/>
            <person name="Baker S."/>
            <person name="Barry K."/>
            <person name="Bills G."/>
            <person name="Bluhm B."/>
            <person name="Cannon C."/>
            <person name="Castanera R."/>
            <person name="Culley D."/>
            <person name="Daum C."/>
            <person name="Ezra D."/>
            <person name="Gonzalez J."/>
            <person name="Henrissat B."/>
            <person name="Kuo A."/>
            <person name="Liang C."/>
            <person name="Lipzen A."/>
            <person name="Lutzoni F."/>
            <person name="Magnuson J."/>
            <person name="Mondo S."/>
            <person name="Nolan M."/>
            <person name="Ohm R."/>
            <person name="Pangilinan J."/>
            <person name="Park H.-J."/>
            <person name="Ramirez L."/>
            <person name="Alfaro M."/>
            <person name="Sun H."/>
            <person name="Tritt A."/>
            <person name="Yoshinaga Y."/>
            <person name="Zwiers L.-H."/>
            <person name="Turgeon B."/>
            <person name="Goodwin S."/>
            <person name="Spatafora J."/>
            <person name="Crous P."/>
            <person name="Grigoriev I."/>
        </authorList>
    </citation>
    <scope>NUCLEOTIDE SEQUENCE</scope>
    <source>
        <strain evidence="10">Tuck. ex Michener</strain>
    </source>
</reference>
<dbReference type="PIRSF" id="PIRSF015974">
    <property type="entry name" value="CLN3_BTN1"/>
    <property type="match status" value="1"/>
</dbReference>
<dbReference type="Gene3D" id="1.20.1250.20">
    <property type="entry name" value="MFS general substrate transporter like domains"/>
    <property type="match status" value="1"/>
</dbReference>
<evidence type="ECO:0000256" key="6">
    <source>
        <dbReference type="ARBA" id="ARBA00022989"/>
    </source>
</evidence>
<feature type="region of interest" description="Disordered" evidence="9">
    <location>
        <begin position="209"/>
        <end position="237"/>
    </location>
</feature>
<keyword evidence="6 8" id="KW-1133">Transmembrane helix</keyword>
<comment type="similarity">
    <text evidence="2 8">Belongs to the battenin family.</text>
</comment>
<evidence type="ECO:0000256" key="5">
    <source>
        <dbReference type="ARBA" id="ARBA00022970"/>
    </source>
</evidence>
<organism evidence="10 11">
    <name type="scientific">Viridothelium virens</name>
    <name type="common">Speckled blister lichen</name>
    <name type="synonym">Trypethelium virens</name>
    <dbReference type="NCBI Taxonomy" id="1048519"/>
    <lineage>
        <taxon>Eukaryota</taxon>
        <taxon>Fungi</taxon>
        <taxon>Dikarya</taxon>
        <taxon>Ascomycota</taxon>
        <taxon>Pezizomycotina</taxon>
        <taxon>Dothideomycetes</taxon>
        <taxon>Dothideomycetes incertae sedis</taxon>
        <taxon>Trypetheliales</taxon>
        <taxon>Trypetheliaceae</taxon>
        <taxon>Viridothelium</taxon>
    </lineage>
</organism>
<dbReference type="OrthoDB" id="5965864at2759"/>
<comment type="subcellular location">
    <subcellularLocation>
        <location evidence="1">Endomembrane system</location>
        <topology evidence="1">Multi-pass membrane protein</topology>
    </subcellularLocation>
    <subcellularLocation>
        <location evidence="8">Vacuole membrane</location>
        <topology evidence="8">Multi-pass membrane protein</topology>
    </subcellularLocation>
</comment>
<dbReference type="InterPro" id="IPR018460">
    <property type="entry name" value="Battenin_disease_Cln3_subgr"/>
</dbReference>
<dbReference type="SUPFAM" id="SSF103473">
    <property type="entry name" value="MFS general substrate transporter"/>
    <property type="match status" value="1"/>
</dbReference>
<feature type="transmembrane region" description="Helical" evidence="8">
    <location>
        <begin position="343"/>
        <end position="363"/>
    </location>
</feature>
<keyword evidence="5" id="KW-0029">Amino-acid transport</keyword>
<evidence type="ECO:0000256" key="4">
    <source>
        <dbReference type="ARBA" id="ARBA00022692"/>
    </source>
</evidence>
<feature type="compositionally biased region" description="Acidic residues" evidence="9">
    <location>
        <begin position="223"/>
        <end position="232"/>
    </location>
</feature>
<feature type="transmembrane region" description="Helical" evidence="8">
    <location>
        <begin position="29"/>
        <end position="52"/>
    </location>
</feature>
<evidence type="ECO:0000256" key="9">
    <source>
        <dbReference type="SAM" id="MobiDB-lite"/>
    </source>
</evidence>
<dbReference type="Proteomes" id="UP000800092">
    <property type="component" value="Unassembled WGS sequence"/>
</dbReference>
<feature type="transmembrane region" description="Helical" evidence="8">
    <location>
        <begin position="96"/>
        <end position="113"/>
    </location>
</feature>
<dbReference type="PANTHER" id="PTHR10981:SF0">
    <property type="entry name" value="BATTENIN"/>
    <property type="match status" value="1"/>
</dbReference>
<dbReference type="PANTHER" id="PTHR10981">
    <property type="entry name" value="BATTENIN"/>
    <property type="match status" value="1"/>
</dbReference>
<evidence type="ECO:0000313" key="10">
    <source>
        <dbReference type="EMBL" id="KAF2236638.1"/>
    </source>
</evidence>
<evidence type="ECO:0000256" key="2">
    <source>
        <dbReference type="ARBA" id="ARBA00007467"/>
    </source>
</evidence>
<gene>
    <name evidence="10" type="ORF">EV356DRAFT_443142</name>
</gene>
<dbReference type="PRINTS" id="PR01315">
    <property type="entry name" value="BATTENIN"/>
</dbReference>
<feature type="transmembrane region" description="Helical" evidence="8">
    <location>
        <begin position="119"/>
        <end position="140"/>
    </location>
</feature>
<keyword evidence="7 8" id="KW-0472">Membrane</keyword>
<dbReference type="AlphaFoldDB" id="A0A6A6HFM5"/>
<protein>
    <recommendedName>
        <fullName evidence="8">Protein BTN</fullName>
    </recommendedName>
</protein>
<evidence type="ECO:0000313" key="11">
    <source>
        <dbReference type="Proteomes" id="UP000800092"/>
    </source>
</evidence>
<accession>A0A6A6HFM5</accession>
<evidence type="ECO:0000256" key="3">
    <source>
        <dbReference type="ARBA" id="ARBA00022448"/>
    </source>
</evidence>
<dbReference type="GO" id="GO:0051453">
    <property type="term" value="P:regulation of intracellular pH"/>
    <property type="evidence" value="ECO:0007669"/>
    <property type="project" value="TreeGrafter"/>
</dbReference>
<proteinExistence type="inferred from homology"/>
<dbReference type="InterPro" id="IPR036259">
    <property type="entry name" value="MFS_trans_sf"/>
</dbReference>
<keyword evidence="4 8" id="KW-0812">Transmembrane</keyword>
<dbReference type="EMBL" id="ML991784">
    <property type="protein sequence ID" value="KAF2236638.1"/>
    <property type="molecule type" value="Genomic_DNA"/>
</dbReference>
<dbReference type="GO" id="GO:0005774">
    <property type="term" value="C:vacuolar membrane"/>
    <property type="evidence" value="ECO:0007669"/>
    <property type="project" value="UniProtKB-SubCell"/>
</dbReference>
<sequence>MLPVPGSPASSISIYNARLRAIFAGADPYVCAAFWLFGSVNNILYIVILAAALDLVGPAVPKGIVLLADIIPGFIVKLIAPYFIHVVPYRSRIPAFAAGSCCGMLLIALTPGSKSAGAIAVKMVGVGLASACSGGGELSFLGLTHYYDQFSLAAWSSGTGAAGLLGAGLYVLATTVIGLSIRTSLLAFSLLPAIMVGSFFLVLPQGPLRRSTGSQTSYQRVEVDEEEEENDDHSEHLLGSDSLLRAPTATGTKSQRHLYSVWISFKHNLARSRNLFWPYMVPLLLVYISEYTINQGVAPTLLFPLKSSPFSEYRSFYPTYNAIYQMGVFLSRSSTPFFRIHNLYTPSLLQVINLILLTLHALFNFIPSVWIVFGFIFWEGLLGGIVYVSTFAEITDNVPQKDREFSLTATTVSDSGGICIAGFLSMAFEVWLCNWQARHGRGYCKKVLV</sequence>
<dbReference type="InterPro" id="IPR003492">
    <property type="entry name" value="Battenin_disease_Cln3"/>
</dbReference>
<evidence type="ECO:0000256" key="7">
    <source>
        <dbReference type="ARBA" id="ARBA00023136"/>
    </source>
</evidence>
<dbReference type="GO" id="GO:0012505">
    <property type="term" value="C:endomembrane system"/>
    <property type="evidence" value="ECO:0007669"/>
    <property type="project" value="UniProtKB-SubCell"/>
</dbReference>
<name>A0A6A6HFM5_VIRVR</name>
<dbReference type="Pfam" id="PF02487">
    <property type="entry name" value="CLN3"/>
    <property type="match status" value="1"/>
</dbReference>
<evidence type="ECO:0000256" key="8">
    <source>
        <dbReference type="RuleBase" id="RU361113"/>
    </source>
</evidence>
<feature type="transmembrane region" description="Helical" evidence="8">
    <location>
        <begin position="275"/>
        <end position="293"/>
    </location>
</feature>
<feature type="transmembrane region" description="Helical" evidence="8">
    <location>
        <begin position="185"/>
        <end position="203"/>
    </location>
</feature>
<keyword evidence="8" id="KW-0926">Vacuole</keyword>
<feature type="transmembrane region" description="Helical" evidence="8">
    <location>
        <begin position="369"/>
        <end position="392"/>
    </location>
</feature>
<keyword evidence="11" id="KW-1185">Reference proteome</keyword>
<evidence type="ECO:0000256" key="1">
    <source>
        <dbReference type="ARBA" id="ARBA00004127"/>
    </source>
</evidence>
<feature type="transmembrane region" description="Helical" evidence="8">
    <location>
        <begin position="152"/>
        <end position="173"/>
    </location>
</feature>
<feature type="transmembrane region" description="Helical" evidence="8">
    <location>
        <begin position="64"/>
        <end position="84"/>
    </location>
</feature>
<dbReference type="GO" id="GO:0006865">
    <property type="term" value="P:amino acid transport"/>
    <property type="evidence" value="ECO:0007669"/>
    <property type="project" value="UniProtKB-KW"/>
</dbReference>
<keyword evidence="3" id="KW-0813">Transport</keyword>